<sequence>MNSINNKVLLTEIQKWDYEPTKSRIHAKECMYKVAVSSRAFGVKNYEDEVPRSQFENYEREQVQTNEEIKSDFKKAIVGYQDVSTSENSLHLQEHYYYQIRFTIESVEFFNPELAEELKTLLSDSNVVLSLYKQK</sequence>
<dbReference type="AlphaFoldDB" id="A0AAQ0LX95"/>
<organism evidence="1 2">
    <name type="scientific">Staphylococcus xylosus</name>
    <dbReference type="NCBI Taxonomy" id="1288"/>
    <lineage>
        <taxon>Bacteria</taxon>
        <taxon>Bacillati</taxon>
        <taxon>Bacillota</taxon>
        <taxon>Bacilli</taxon>
        <taxon>Bacillales</taxon>
        <taxon>Staphylococcaceae</taxon>
        <taxon>Staphylococcus</taxon>
    </lineage>
</organism>
<proteinExistence type="predicted"/>
<comment type="caution">
    <text evidence="1">The sequence shown here is derived from an EMBL/GenBank/DDBJ whole genome shotgun (WGS) entry which is preliminary data.</text>
</comment>
<accession>A0AAQ0LX95</accession>
<evidence type="ECO:0000313" key="1">
    <source>
        <dbReference type="EMBL" id="RIM90463.1"/>
    </source>
</evidence>
<reference evidence="1 2" key="1">
    <citation type="journal article" date="2016" name="Front. Microbiol.">
        <title>Comprehensive Phylogenetic Analysis of Bovine Non-aureus Staphylococci Species Based on Whole-Genome Sequencing.</title>
        <authorList>
            <person name="Naushad S."/>
            <person name="Barkema H.W."/>
            <person name="Luby C."/>
            <person name="Condas L.A."/>
            <person name="Nobrega D.B."/>
            <person name="Carson D.A."/>
            <person name="De Buck J."/>
        </authorList>
    </citation>
    <scope>NUCLEOTIDE SEQUENCE [LARGE SCALE GENOMIC DNA]</scope>
    <source>
        <strain evidence="1 2">SNUC 1349</strain>
    </source>
</reference>
<evidence type="ECO:0000313" key="2">
    <source>
        <dbReference type="Proteomes" id="UP000285579"/>
    </source>
</evidence>
<protein>
    <submittedName>
        <fullName evidence="1">Uncharacterized protein</fullName>
    </submittedName>
</protein>
<dbReference type="RefSeq" id="WP_119555756.1">
    <property type="nucleotide sequence ID" value="NZ_QXUI01000025.1"/>
</dbReference>
<dbReference type="EMBL" id="QXUI01000025">
    <property type="protein sequence ID" value="RIM90463.1"/>
    <property type="molecule type" value="Genomic_DNA"/>
</dbReference>
<name>A0AAQ0LX95_STAXY</name>
<dbReference type="Proteomes" id="UP000285579">
    <property type="component" value="Unassembled WGS sequence"/>
</dbReference>
<gene>
    <name evidence="1" type="ORF">BU104_14360</name>
</gene>